<proteinExistence type="predicted"/>
<dbReference type="STRING" id="77044.A0A1W2TVU9"/>
<gene>
    <name evidence="3" type="ORF">SAMD00023353_9400210</name>
</gene>
<evidence type="ECO:0000313" key="3">
    <source>
        <dbReference type="EMBL" id="GAP92772.2"/>
    </source>
</evidence>
<dbReference type="OMA" id="ATVMMMQ"/>
<dbReference type="AlphaFoldDB" id="A0A1W2TVU9"/>
<protein>
    <submittedName>
        <fullName evidence="3">Putative fungal zn binuclear cluster domain-containing protein</fullName>
    </submittedName>
</protein>
<accession>A0A1W2TVU9</accession>
<evidence type="ECO:0000256" key="1">
    <source>
        <dbReference type="ARBA" id="ARBA00004123"/>
    </source>
</evidence>
<name>A0A1W2TVU9_ROSNE</name>
<dbReference type="GO" id="GO:0045944">
    <property type="term" value="P:positive regulation of transcription by RNA polymerase II"/>
    <property type="evidence" value="ECO:0007669"/>
    <property type="project" value="TreeGrafter"/>
</dbReference>
<dbReference type="PANTHER" id="PTHR37534">
    <property type="entry name" value="TRANSCRIPTIONAL ACTIVATOR PROTEIN UGA3"/>
    <property type="match status" value="1"/>
</dbReference>
<dbReference type="EMBL" id="DF977539">
    <property type="protein sequence ID" value="GAP92772.2"/>
    <property type="molecule type" value="Genomic_DNA"/>
</dbReference>
<sequence>MSSGVEPQYAYLLDHWNTTLASLITMAPTAQNQFHVNLTPMIPHSQSLCSAICYMAACHLYVLKGGASLRNIVDQCQGDTIKSLRPLIGLSQHSDLDKQSYQTSLATIMILQITEALFLVRTGAEHLKGAKAIIEKGHELRTWDCDIGIFLLNICCYYDAISSVARRCPPIIDTNPYVPFLKGMQPIGDLKTLWAIIGRISGMGCQSGDTLDRHGKAIEATLQELDEHANREGDAGHTIHAYIAAAYIYLYRRWHGVGSPHPTTLRHAENCLNHLFKIPVESPLVASHVWPLFTAACETIDVQLRDGVRERLEAMYELRHLPSLQSTLNDIETAWEKKDEERARTGSDGLDCVCIIHHMKKRDPDLL</sequence>
<dbReference type="PANTHER" id="PTHR37534:SF15">
    <property type="entry name" value="ZN(II)2CYS6 TRANSCRIPTION FACTOR (EUROFUNG)"/>
    <property type="match status" value="1"/>
</dbReference>
<evidence type="ECO:0000256" key="2">
    <source>
        <dbReference type="ARBA" id="ARBA00023242"/>
    </source>
</evidence>
<dbReference type="GO" id="GO:0000976">
    <property type="term" value="F:transcription cis-regulatory region binding"/>
    <property type="evidence" value="ECO:0007669"/>
    <property type="project" value="TreeGrafter"/>
</dbReference>
<dbReference type="GO" id="GO:0005634">
    <property type="term" value="C:nucleus"/>
    <property type="evidence" value="ECO:0007669"/>
    <property type="project" value="UniProtKB-SubCell"/>
</dbReference>
<organism evidence="3">
    <name type="scientific">Rosellinia necatrix</name>
    <name type="common">White root-rot fungus</name>
    <dbReference type="NCBI Taxonomy" id="77044"/>
    <lineage>
        <taxon>Eukaryota</taxon>
        <taxon>Fungi</taxon>
        <taxon>Dikarya</taxon>
        <taxon>Ascomycota</taxon>
        <taxon>Pezizomycotina</taxon>
        <taxon>Sordariomycetes</taxon>
        <taxon>Xylariomycetidae</taxon>
        <taxon>Xylariales</taxon>
        <taxon>Xylariaceae</taxon>
        <taxon>Rosellinia</taxon>
    </lineage>
</organism>
<dbReference type="OrthoDB" id="3509362at2759"/>
<keyword evidence="4" id="KW-1185">Reference proteome</keyword>
<reference evidence="3" key="1">
    <citation type="submission" date="2016-03" db="EMBL/GenBank/DDBJ databases">
        <title>Draft genome sequence of Rosellinia necatrix.</title>
        <authorList>
            <person name="Kanematsu S."/>
        </authorList>
    </citation>
    <scope>NUCLEOTIDE SEQUENCE [LARGE SCALE GENOMIC DNA]</scope>
    <source>
        <strain evidence="3">W97</strain>
    </source>
</reference>
<comment type="subcellular location">
    <subcellularLocation>
        <location evidence="1">Nucleus</location>
    </subcellularLocation>
</comment>
<dbReference type="Pfam" id="PF11951">
    <property type="entry name" value="Fungal_trans_2"/>
    <property type="match status" value="1"/>
</dbReference>
<dbReference type="Proteomes" id="UP000054516">
    <property type="component" value="Unassembled WGS sequence"/>
</dbReference>
<evidence type="ECO:0000313" key="4">
    <source>
        <dbReference type="Proteomes" id="UP000054516"/>
    </source>
</evidence>
<keyword evidence="2" id="KW-0539">Nucleus</keyword>
<dbReference type="GO" id="GO:0003700">
    <property type="term" value="F:DNA-binding transcription factor activity"/>
    <property type="evidence" value="ECO:0007669"/>
    <property type="project" value="TreeGrafter"/>
</dbReference>
<dbReference type="InterPro" id="IPR021858">
    <property type="entry name" value="Fun_TF"/>
</dbReference>